<name>A0ABT7SYE4_9ALTE</name>
<evidence type="ECO:0000313" key="3">
    <source>
        <dbReference type="Proteomes" id="UP001234343"/>
    </source>
</evidence>
<gene>
    <name evidence="2" type="ORF">QTP81_11365</name>
</gene>
<dbReference type="Gene3D" id="3.20.20.140">
    <property type="entry name" value="Metal-dependent hydrolases"/>
    <property type="match status" value="1"/>
</dbReference>
<sequence>MSVIKRFQHWSKMLATGLVMTAITAGNVTASDEKIALVGGRLIDGYGHQPIGNSVILIENGVIQAVGQVDSLAIPDDFRVVSTEGHDVLPGLWENHAHLMLTGHADYEHWRKHYTDRLVDEIMPASAVQLLLAGITSVRDLGAPLDASLIVRQRIRDGEIPGPNLYISGPFIQNAPYPGTDHYRWGVDGVDDARAKVNQLADAGVDFIKLVDQDTMTREEAQAVISQAHARGLKVIGHSHRPNEIRIGLELGIDNFEHTGLTTAPEYPADVMQALKERTATGRVAGGPLFWTPTVEGLWNYQLTVANPERLDNTCWHRGLADDTIADIQASLAKPGQLAYMQLTPLRKPTLKRKIQQLRDAGVVFLTGTDSGIPTKFHCQSTWNELAVWVDEMDIPAMDAIRAATYWPAVFMQVDDIYGTVAPGKIADIIAVKGDVLRYINLLQDVKMVMKDGVIYKYDGQVIEARL</sequence>
<dbReference type="Gene3D" id="2.30.40.10">
    <property type="entry name" value="Urease, subunit C, domain 1"/>
    <property type="match status" value="1"/>
</dbReference>
<dbReference type="Pfam" id="PF01979">
    <property type="entry name" value="Amidohydro_1"/>
    <property type="match status" value="1"/>
</dbReference>
<feature type="domain" description="Amidohydrolase-related" evidence="1">
    <location>
        <begin position="88"/>
        <end position="454"/>
    </location>
</feature>
<protein>
    <submittedName>
        <fullName evidence="2">Amidohydrolase family protein</fullName>
    </submittedName>
</protein>
<comment type="caution">
    <text evidence="2">The sequence shown here is derived from an EMBL/GenBank/DDBJ whole genome shotgun (WGS) entry which is preliminary data.</text>
</comment>
<dbReference type="SUPFAM" id="SSF51556">
    <property type="entry name" value="Metallo-dependent hydrolases"/>
    <property type="match status" value="1"/>
</dbReference>
<evidence type="ECO:0000313" key="2">
    <source>
        <dbReference type="EMBL" id="MDM7861196.1"/>
    </source>
</evidence>
<dbReference type="InterPro" id="IPR006680">
    <property type="entry name" value="Amidohydro-rel"/>
</dbReference>
<dbReference type="SUPFAM" id="SSF51338">
    <property type="entry name" value="Composite domain of metallo-dependent hydrolases"/>
    <property type="match status" value="1"/>
</dbReference>
<keyword evidence="3" id="KW-1185">Reference proteome</keyword>
<reference evidence="2 3" key="1">
    <citation type="submission" date="2023-06" db="EMBL/GenBank/DDBJ databases">
        <title>Alteromonas sp. ASW11-36 isolated from intertidal sand.</title>
        <authorList>
            <person name="Li Y."/>
        </authorList>
    </citation>
    <scope>NUCLEOTIDE SEQUENCE [LARGE SCALE GENOMIC DNA]</scope>
    <source>
        <strain evidence="2 3">ASW11-36</strain>
    </source>
</reference>
<dbReference type="PANTHER" id="PTHR43135:SF3">
    <property type="entry name" value="ALPHA-D-RIBOSE 1-METHYLPHOSPHONATE 5-TRIPHOSPHATE DIPHOSPHATASE"/>
    <property type="match status" value="1"/>
</dbReference>
<dbReference type="Proteomes" id="UP001234343">
    <property type="component" value="Unassembled WGS sequence"/>
</dbReference>
<dbReference type="InterPro" id="IPR051781">
    <property type="entry name" value="Metallo-dep_Hydrolase"/>
</dbReference>
<dbReference type="PANTHER" id="PTHR43135">
    <property type="entry name" value="ALPHA-D-RIBOSE 1-METHYLPHOSPHONATE 5-TRIPHOSPHATE DIPHOSPHATASE"/>
    <property type="match status" value="1"/>
</dbReference>
<organism evidence="2 3">
    <name type="scientific">Alteromonas arenosi</name>
    <dbReference type="NCBI Taxonomy" id="3055817"/>
    <lineage>
        <taxon>Bacteria</taxon>
        <taxon>Pseudomonadati</taxon>
        <taxon>Pseudomonadota</taxon>
        <taxon>Gammaproteobacteria</taxon>
        <taxon>Alteromonadales</taxon>
        <taxon>Alteromonadaceae</taxon>
        <taxon>Alteromonas/Salinimonas group</taxon>
        <taxon>Alteromonas</taxon>
    </lineage>
</organism>
<evidence type="ECO:0000259" key="1">
    <source>
        <dbReference type="Pfam" id="PF01979"/>
    </source>
</evidence>
<dbReference type="InterPro" id="IPR032466">
    <property type="entry name" value="Metal_Hydrolase"/>
</dbReference>
<proteinExistence type="predicted"/>
<dbReference type="RefSeq" id="WP_289365584.1">
    <property type="nucleotide sequence ID" value="NZ_JAUCBP010000007.1"/>
</dbReference>
<accession>A0ABT7SYE4</accession>
<dbReference type="EMBL" id="JAUCBP010000007">
    <property type="protein sequence ID" value="MDM7861196.1"/>
    <property type="molecule type" value="Genomic_DNA"/>
</dbReference>
<dbReference type="InterPro" id="IPR011059">
    <property type="entry name" value="Metal-dep_hydrolase_composite"/>
</dbReference>